<evidence type="ECO:0000313" key="3">
    <source>
        <dbReference type="Proteomes" id="UP000324222"/>
    </source>
</evidence>
<dbReference type="EMBL" id="VSRR010010369">
    <property type="protein sequence ID" value="MPC51725.1"/>
    <property type="molecule type" value="Genomic_DNA"/>
</dbReference>
<name>A0A5B7G2U9_PORTR</name>
<accession>A0A5B7G2U9</accession>
<sequence length="118" mass="13549">MYRTRTSQYTKSESRDGVRIQKSRRRRSWRKKLTQVEVKINSSGKIRQKKEVAANTLCSKPSLASPSYMSLTPPDPPRSLHARTFLVRQLADLNDLNFLRPFLDAPSSRRARSSGVKT</sequence>
<reference evidence="2 3" key="1">
    <citation type="submission" date="2019-05" db="EMBL/GenBank/DDBJ databases">
        <title>Another draft genome of Portunus trituberculatus and its Hox gene families provides insights of decapod evolution.</title>
        <authorList>
            <person name="Jeong J.-H."/>
            <person name="Song I."/>
            <person name="Kim S."/>
            <person name="Choi T."/>
            <person name="Kim D."/>
            <person name="Ryu S."/>
            <person name="Kim W."/>
        </authorList>
    </citation>
    <scope>NUCLEOTIDE SEQUENCE [LARGE SCALE GENOMIC DNA]</scope>
    <source>
        <tissue evidence="2">Muscle</tissue>
    </source>
</reference>
<gene>
    <name evidence="2" type="ORF">E2C01_045577</name>
</gene>
<dbReference type="AlphaFoldDB" id="A0A5B7G2U9"/>
<evidence type="ECO:0000256" key="1">
    <source>
        <dbReference type="SAM" id="MobiDB-lite"/>
    </source>
</evidence>
<feature type="region of interest" description="Disordered" evidence="1">
    <location>
        <begin position="1"/>
        <end position="30"/>
    </location>
</feature>
<feature type="compositionally biased region" description="Polar residues" evidence="1">
    <location>
        <begin position="1"/>
        <end position="11"/>
    </location>
</feature>
<organism evidence="2 3">
    <name type="scientific">Portunus trituberculatus</name>
    <name type="common">Swimming crab</name>
    <name type="synonym">Neptunus trituberculatus</name>
    <dbReference type="NCBI Taxonomy" id="210409"/>
    <lineage>
        <taxon>Eukaryota</taxon>
        <taxon>Metazoa</taxon>
        <taxon>Ecdysozoa</taxon>
        <taxon>Arthropoda</taxon>
        <taxon>Crustacea</taxon>
        <taxon>Multicrustacea</taxon>
        <taxon>Malacostraca</taxon>
        <taxon>Eumalacostraca</taxon>
        <taxon>Eucarida</taxon>
        <taxon>Decapoda</taxon>
        <taxon>Pleocyemata</taxon>
        <taxon>Brachyura</taxon>
        <taxon>Eubrachyura</taxon>
        <taxon>Portunoidea</taxon>
        <taxon>Portunidae</taxon>
        <taxon>Portuninae</taxon>
        <taxon>Portunus</taxon>
    </lineage>
</organism>
<comment type="caution">
    <text evidence="2">The sequence shown here is derived from an EMBL/GenBank/DDBJ whole genome shotgun (WGS) entry which is preliminary data.</text>
</comment>
<dbReference type="Proteomes" id="UP000324222">
    <property type="component" value="Unassembled WGS sequence"/>
</dbReference>
<protein>
    <submittedName>
        <fullName evidence="2">Uncharacterized protein</fullName>
    </submittedName>
</protein>
<evidence type="ECO:0000313" key="2">
    <source>
        <dbReference type="EMBL" id="MPC51725.1"/>
    </source>
</evidence>
<keyword evidence="3" id="KW-1185">Reference proteome</keyword>
<proteinExistence type="predicted"/>
<feature type="compositionally biased region" description="Basic residues" evidence="1">
    <location>
        <begin position="21"/>
        <end position="30"/>
    </location>
</feature>